<dbReference type="EMBL" id="CP000805">
    <property type="protein sequence ID" value="ACD70960.1"/>
    <property type="molecule type" value="Genomic_DNA"/>
</dbReference>
<organism evidence="1 2">
    <name type="scientific">Treponema pallidum subsp. pallidum (strain SS14)</name>
    <dbReference type="NCBI Taxonomy" id="455434"/>
    <lineage>
        <taxon>Bacteria</taxon>
        <taxon>Pseudomonadati</taxon>
        <taxon>Spirochaetota</taxon>
        <taxon>Spirochaetia</taxon>
        <taxon>Spirochaetales</taxon>
        <taxon>Treponemataceae</taxon>
        <taxon>Treponema</taxon>
    </lineage>
</organism>
<name>A0A0H3BJ42_TREPS</name>
<proteinExistence type="predicted"/>
<accession>A0A0H3BJ42</accession>
<gene>
    <name evidence="1" type="ordered locus">TPASS_0539</name>
</gene>
<dbReference type="AlphaFoldDB" id="A0A0H3BJ42"/>
<sequence>MTSLQVLSIISSFLTQGLPHPPHVAADSHYISKKDSISASVGRLTSLLPCLCALHAYGVGHRPFVIVDIFYAE</sequence>
<protein>
    <submittedName>
        <fullName evidence="1">Uncharacterized protein</fullName>
    </submittedName>
</protein>
<dbReference type="Proteomes" id="UP000001202">
    <property type="component" value="Chromosome"/>
</dbReference>
<evidence type="ECO:0000313" key="2">
    <source>
        <dbReference type="Proteomes" id="UP000001202"/>
    </source>
</evidence>
<dbReference type="RefSeq" id="WP_010881986.1">
    <property type="nucleotide sequence ID" value="NC_010741.1"/>
</dbReference>
<reference evidence="1 2" key="1">
    <citation type="journal article" date="2008" name="BMC Microbiol.">
        <title>Complete genome sequence of Treponema pallidum ssp. pallidum strain SS14 determined with oligonucleotide arrays.</title>
        <authorList>
            <person name="Matejkova P."/>
            <person name="Strouhal M."/>
            <person name="Smajs D."/>
            <person name="Norris S.J."/>
            <person name="Palzkill T."/>
            <person name="Petrosino J.F."/>
            <person name="Sodergren E."/>
            <person name="Norton J.E."/>
            <person name="Singh J."/>
            <person name="Richmond T.A."/>
            <person name="Molla M.N."/>
            <person name="Albert T.J."/>
            <person name="Weinstock G.M."/>
        </authorList>
    </citation>
    <scope>NUCLEOTIDE SEQUENCE [LARGE SCALE GENOMIC DNA]</scope>
    <source>
        <strain evidence="1 2">SS14</strain>
    </source>
</reference>
<evidence type="ECO:0000313" key="1">
    <source>
        <dbReference type="EMBL" id="ACD70960.1"/>
    </source>
</evidence>
<dbReference type="KEGG" id="tpp:TPASS_0539"/>
<dbReference type="GeneID" id="93876802"/>